<organism evidence="8 9">
    <name type="scientific">Ciona intestinalis</name>
    <name type="common">Transparent sea squirt</name>
    <name type="synonym">Ascidia intestinalis</name>
    <dbReference type="NCBI Taxonomy" id="7719"/>
    <lineage>
        <taxon>Eukaryota</taxon>
        <taxon>Metazoa</taxon>
        <taxon>Chordata</taxon>
        <taxon>Tunicata</taxon>
        <taxon>Ascidiacea</taxon>
        <taxon>Phlebobranchia</taxon>
        <taxon>Cionidae</taxon>
        <taxon>Ciona</taxon>
    </lineage>
</organism>
<dbReference type="InParanoid" id="F6T4Y7"/>
<dbReference type="Gene3D" id="3.40.50.1820">
    <property type="entry name" value="alpha/beta hydrolase"/>
    <property type="match status" value="1"/>
</dbReference>
<dbReference type="SUPFAM" id="SSF53474">
    <property type="entry name" value="alpha/beta-Hydrolases"/>
    <property type="match status" value="1"/>
</dbReference>
<dbReference type="Ensembl" id="ENSCINT00000012140.3">
    <property type="protein sequence ID" value="ENSCINP00000012140.3"/>
    <property type="gene ID" value="ENSCING00000005875.3"/>
</dbReference>
<dbReference type="GeneTree" id="ENSGT00940000169126"/>
<dbReference type="OMA" id="VTHMTPQ"/>
<evidence type="ECO:0000256" key="2">
    <source>
        <dbReference type="ARBA" id="ARBA00022670"/>
    </source>
</evidence>
<evidence type="ECO:0000256" key="4">
    <source>
        <dbReference type="ARBA" id="ARBA00022825"/>
    </source>
</evidence>
<feature type="domain" description="Dipeptidylpeptidase IV N-terminal" evidence="6">
    <location>
        <begin position="183"/>
        <end position="566"/>
    </location>
</feature>
<name>F6T4Y7_CIOIN</name>
<accession>F6T4Y7</accession>
<dbReference type="FunFam" id="3.40.50.1820:FF:000016">
    <property type="entry name" value="Dipeptidyl peptidase 8-like isoform"/>
    <property type="match status" value="1"/>
</dbReference>
<sequence>MSSADIEESITPGSVDYKGKSAWQEIRHCVRSSRKIHSQFAQKVPHDFTFVLNNTDTDQNKTGTEFSENKVSRLFFLGVLQGQRENTLLYVDIPNTSTNLTLDKPAEWNSAFGYFQPNLQTDKYSKEEELLRERKRVSFHGITSYHISFNNQVLMFPSTGSIYTIRMEDLGRINSQNYVVEPKHVDTSCQHSRMDPKFSPTDPNLISFIHDNDIWVTHTGSGCEKRLTHFHKGCKNKTDNYLSAGIASYIVQEEFDRYTGYWWQPNNPAGVHRILYELVDESEVEILQISNPLGQPSCDSYRYPTPGSPNARVTLQLVEFTTTGNGEIQNLITRKLSEPLHEIFPWLEYIVRISWIPSGKGVWAQLLDRKQQKTAVVYIPLSRFTHSSSGGVDIEMIDDTPTTTLTSLYSNVKILYEETSDVWINVHDTIYFFKDNLPDEVRFIWASEHTGHRHLYLISSQLKQPCSSKRHSTGDLVSGDSRYCVCTVTPLTCGEWEVLEHSDSLWVNEDTQQVYFMALKDSPLESHLYKVSYSNPQEPVCLTQFGYSHAVSMSKGCEQYVSVSSNIHELYSAKIFKCSSQPEVLVNLLDSSSGVPDYTPPQLFSFTNSSGDQIHGLYHAPSNLEVGKKYPTVLYVYGGPHVQLVTNSFKGLRYQRLYTLSLLGYVVVIIDGRGSTHRGLKFESYLKNKMGKVEMDDQVEGLQYLSHKLNYMDLTRVAIHGWSYGGYLSLMGLAQRPDIFKVAIAGAPVVNWTKYDTGYTERYMGTPDANPEAYDEGSVTRCAASFPNEPNRLLIVHGLIDENVHFVHTTDLISALVKCCKPYQLQIYPAERHGIRNPDSNEHFEVAVISFLQQHL</sequence>
<dbReference type="PANTHER" id="PTHR11731:SF193">
    <property type="entry name" value="DIPEPTIDYL PEPTIDASE 9"/>
    <property type="match status" value="1"/>
</dbReference>
<evidence type="ECO:0000256" key="3">
    <source>
        <dbReference type="ARBA" id="ARBA00022801"/>
    </source>
</evidence>
<dbReference type="FunCoup" id="F6T4Y7">
    <property type="interactions" value="727"/>
</dbReference>
<evidence type="ECO:0000313" key="9">
    <source>
        <dbReference type="Proteomes" id="UP000008144"/>
    </source>
</evidence>
<dbReference type="Pfam" id="PF00326">
    <property type="entry name" value="Peptidase_S9"/>
    <property type="match status" value="1"/>
</dbReference>
<keyword evidence="3" id="KW-0378">Hydrolase</keyword>
<proteinExistence type="inferred from homology"/>
<evidence type="ECO:0000259" key="5">
    <source>
        <dbReference type="Pfam" id="PF00326"/>
    </source>
</evidence>
<dbReference type="GO" id="GO:0008236">
    <property type="term" value="F:serine-type peptidase activity"/>
    <property type="evidence" value="ECO:0007669"/>
    <property type="project" value="UniProtKB-KW"/>
</dbReference>
<dbReference type="PANTHER" id="PTHR11731">
    <property type="entry name" value="PROTEASE FAMILY S9B,C DIPEPTIDYL-PEPTIDASE IV-RELATED"/>
    <property type="match status" value="1"/>
</dbReference>
<keyword evidence="4" id="KW-0720">Serine protease</keyword>
<dbReference type="GO" id="GO:0006508">
    <property type="term" value="P:proteolysis"/>
    <property type="evidence" value="ECO:0000318"/>
    <property type="project" value="GO_Central"/>
</dbReference>
<feature type="domain" description="Peptidase S9 prolyl oligopeptidase catalytic" evidence="5">
    <location>
        <begin position="655"/>
        <end position="856"/>
    </location>
</feature>
<dbReference type="Proteomes" id="UP000008144">
    <property type="component" value="Unassembled WGS sequence"/>
</dbReference>
<reference evidence="8" key="2">
    <citation type="submission" date="2025-08" db="UniProtKB">
        <authorList>
            <consortium name="Ensembl"/>
        </authorList>
    </citation>
    <scope>IDENTIFICATION</scope>
</reference>
<reference evidence="9" key="1">
    <citation type="journal article" date="2002" name="Science">
        <title>The draft genome of Ciona intestinalis: insights into chordate and vertebrate origins.</title>
        <authorList>
            <person name="Dehal P."/>
            <person name="Satou Y."/>
            <person name="Campbell R.K."/>
            <person name="Chapman J."/>
            <person name="Degnan B."/>
            <person name="De Tomaso A."/>
            <person name="Davidson B."/>
            <person name="Di Gregorio A."/>
            <person name="Gelpke M."/>
            <person name="Goodstein D.M."/>
            <person name="Harafuji N."/>
            <person name="Hastings K.E."/>
            <person name="Ho I."/>
            <person name="Hotta K."/>
            <person name="Huang W."/>
            <person name="Kawashima T."/>
            <person name="Lemaire P."/>
            <person name="Martinez D."/>
            <person name="Meinertzhagen I.A."/>
            <person name="Necula S."/>
            <person name="Nonaka M."/>
            <person name="Putnam N."/>
            <person name="Rash S."/>
            <person name="Saiga H."/>
            <person name="Satake M."/>
            <person name="Terry A."/>
            <person name="Yamada L."/>
            <person name="Wang H.G."/>
            <person name="Awazu S."/>
            <person name="Azumi K."/>
            <person name="Boore J."/>
            <person name="Branno M."/>
            <person name="Chin-Bow S."/>
            <person name="DeSantis R."/>
            <person name="Doyle S."/>
            <person name="Francino P."/>
            <person name="Keys D.N."/>
            <person name="Haga S."/>
            <person name="Hayashi H."/>
            <person name="Hino K."/>
            <person name="Imai K.S."/>
            <person name="Inaba K."/>
            <person name="Kano S."/>
            <person name="Kobayashi K."/>
            <person name="Kobayashi M."/>
            <person name="Lee B.I."/>
            <person name="Makabe K.W."/>
            <person name="Manohar C."/>
            <person name="Matassi G."/>
            <person name="Medina M."/>
            <person name="Mochizuki Y."/>
            <person name="Mount S."/>
            <person name="Morishita T."/>
            <person name="Miura S."/>
            <person name="Nakayama A."/>
            <person name="Nishizaka S."/>
            <person name="Nomoto H."/>
            <person name="Ohta F."/>
            <person name="Oishi K."/>
            <person name="Rigoutsos I."/>
            <person name="Sano M."/>
            <person name="Sasaki A."/>
            <person name="Sasakura Y."/>
            <person name="Shoguchi E."/>
            <person name="Shin-i T."/>
            <person name="Spagnuolo A."/>
            <person name="Stainier D."/>
            <person name="Suzuki M.M."/>
            <person name="Tassy O."/>
            <person name="Takatori N."/>
            <person name="Tokuoka M."/>
            <person name="Yagi K."/>
            <person name="Yoshizaki F."/>
            <person name="Wada S."/>
            <person name="Zhang C."/>
            <person name="Hyatt P.D."/>
            <person name="Larimer F."/>
            <person name="Detter C."/>
            <person name="Doggett N."/>
            <person name="Glavina T."/>
            <person name="Hawkins T."/>
            <person name="Richardson P."/>
            <person name="Lucas S."/>
            <person name="Kohara Y."/>
            <person name="Levine M."/>
            <person name="Satoh N."/>
            <person name="Rokhsar D.S."/>
        </authorList>
    </citation>
    <scope>NUCLEOTIDE SEQUENCE [LARGE SCALE GENOMIC DNA]</scope>
</reference>
<protein>
    <submittedName>
        <fullName evidence="8">Uncharacterized protein</fullName>
    </submittedName>
</protein>
<dbReference type="Pfam" id="PF19520">
    <property type="entry name" value="Dpp_8_9_N"/>
    <property type="match status" value="1"/>
</dbReference>
<dbReference type="SUPFAM" id="SSF82171">
    <property type="entry name" value="DPP6 N-terminal domain-like"/>
    <property type="match status" value="1"/>
</dbReference>
<reference evidence="8" key="3">
    <citation type="submission" date="2025-09" db="UniProtKB">
        <authorList>
            <consortium name="Ensembl"/>
        </authorList>
    </citation>
    <scope>IDENTIFICATION</scope>
</reference>
<dbReference type="GO" id="GO:0008239">
    <property type="term" value="F:dipeptidyl-peptidase activity"/>
    <property type="evidence" value="ECO:0000318"/>
    <property type="project" value="GO_Central"/>
</dbReference>
<comment type="similarity">
    <text evidence="1">Belongs to the peptidase S9B family. DPPIV subfamily.</text>
</comment>
<dbReference type="Gene3D" id="2.140.10.30">
    <property type="entry name" value="Dipeptidylpeptidase IV, N-terminal domain"/>
    <property type="match status" value="1"/>
</dbReference>
<dbReference type="HOGENOM" id="CLU_006105_1_0_1"/>
<evidence type="ECO:0000259" key="6">
    <source>
        <dbReference type="Pfam" id="PF00930"/>
    </source>
</evidence>
<dbReference type="InterPro" id="IPR045785">
    <property type="entry name" value="Dpp_8/9_N"/>
</dbReference>
<keyword evidence="2" id="KW-0645">Protease</keyword>
<dbReference type="Pfam" id="PF00930">
    <property type="entry name" value="DPPIV_N"/>
    <property type="match status" value="1"/>
</dbReference>
<dbReference type="InterPro" id="IPR029058">
    <property type="entry name" value="AB_hydrolase_fold"/>
</dbReference>
<dbReference type="InterPro" id="IPR002469">
    <property type="entry name" value="Peptidase_S9B_N"/>
</dbReference>
<dbReference type="AlphaFoldDB" id="F6T4Y7"/>
<dbReference type="InterPro" id="IPR001375">
    <property type="entry name" value="Peptidase_S9_cat"/>
</dbReference>
<evidence type="ECO:0000256" key="1">
    <source>
        <dbReference type="ARBA" id="ARBA00010036"/>
    </source>
</evidence>
<dbReference type="InterPro" id="IPR050278">
    <property type="entry name" value="Serine_Prot_S9B/DPPIV"/>
</dbReference>
<evidence type="ECO:0000313" key="8">
    <source>
        <dbReference type="Ensembl" id="ENSCINP00000012140.3"/>
    </source>
</evidence>
<feature type="domain" description="Dipeptidyl peptidase 8 /9 ,N-terminal" evidence="7">
    <location>
        <begin position="17"/>
        <end position="137"/>
    </location>
</feature>
<evidence type="ECO:0000259" key="7">
    <source>
        <dbReference type="Pfam" id="PF19520"/>
    </source>
</evidence>
<keyword evidence="9" id="KW-1185">Reference proteome</keyword>